<keyword evidence="1" id="KW-0732">Signal</keyword>
<evidence type="ECO:0000256" key="1">
    <source>
        <dbReference type="ARBA" id="ARBA00022729"/>
    </source>
</evidence>
<dbReference type="EMBL" id="JABGBW010000002">
    <property type="protein sequence ID" value="MBC2575763.1"/>
    <property type="molecule type" value="Genomic_DNA"/>
</dbReference>
<dbReference type="Pfam" id="PF04294">
    <property type="entry name" value="VanW"/>
    <property type="match status" value="1"/>
</dbReference>
<dbReference type="Pfam" id="PF07501">
    <property type="entry name" value="G5"/>
    <property type="match status" value="1"/>
</dbReference>
<dbReference type="PANTHER" id="PTHR35788">
    <property type="entry name" value="EXPORTED PROTEIN-RELATED"/>
    <property type="match status" value="1"/>
</dbReference>
<feature type="domain" description="G5" evidence="3">
    <location>
        <begin position="365"/>
        <end position="445"/>
    </location>
</feature>
<dbReference type="InterPro" id="IPR011098">
    <property type="entry name" value="G5_dom"/>
</dbReference>
<evidence type="ECO:0000256" key="2">
    <source>
        <dbReference type="SAM" id="MobiDB-lite"/>
    </source>
</evidence>
<feature type="region of interest" description="Disordered" evidence="2">
    <location>
        <begin position="440"/>
        <end position="474"/>
    </location>
</feature>
<organism evidence="4 5">
    <name type="scientific">Peptostreptococcus canis</name>
    <dbReference type="NCBI Taxonomy" id="1159213"/>
    <lineage>
        <taxon>Bacteria</taxon>
        <taxon>Bacillati</taxon>
        <taxon>Bacillota</taxon>
        <taxon>Clostridia</taxon>
        <taxon>Peptostreptococcales</taxon>
        <taxon>Peptostreptococcaceae</taxon>
        <taxon>Peptostreptococcus</taxon>
    </lineage>
</organism>
<dbReference type="InterPro" id="IPR022029">
    <property type="entry name" value="YoaR-like_PG-bd"/>
</dbReference>
<feature type="compositionally biased region" description="Low complexity" evidence="2">
    <location>
        <begin position="444"/>
        <end position="462"/>
    </location>
</feature>
<dbReference type="SMART" id="SM01208">
    <property type="entry name" value="G5"/>
    <property type="match status" value="1"/>
</dbReference>
<gene>
    <name evidence="4" type="ORF">HLB29_03595</name>
</gene>
<evidence type="ECO:0000313" key="4">
    <source>
        <dbReference type="EMBL" id="MBC2575763.1"/>
    </source>
</evidence>
<dbReference type="Proteomes" id="UP000713904">
    <property type="component" value="Unassembled WGS sequence"/>
</dbReference>
<evidence type="ECO:0000313" key="5">
    <source>
        <dbReference type="Proteomes" id="UP000713904"/>
    </source>
</evidence>
<keyword evidence="5" id="KW-1185">Reference proteome</keyword>
<accession>A0ABR6TKU2</accession>
<dbReference type="InterPro" id="IPR052913">
    <property type="entry name" value="Glycopeptide_resist_protein"/>
</dbReference>
<evidence type="ECO:0000259" key="3">
    <source>
        <dbReference type="PROSITE" id="PS51109"/>
    </source>
</evidence>
<dbReference type="RefSeq" id="WP_185623791.1">
    <property type="nucleotide sequence ID" value="NZ_JABGBW010000002.1"/>
</dbReference>
<dbReference type="Gene3D" id="2.20.230.10">
    <property type="entry name" value="Resuscitation-promoting factor rpfb"/>
    <property type="match status" value="1"/>
</dbReference>
<dbReference type="PROSITE" id="PS51109">
    <property type="entry name" value="G5"/>
    <property type="match status" value="1"/>
</dbReference>
<dbReference type="PANTHER" id="PTHR35788:SF1">
    <property type="entry name" value="EXPORTED PROTEIN"/>
    <property type="match status" value="1"/>
</dbReference>
<reference evidence="4 5" key="1">
    <citation type="submission" date="2020-05" db="EMBL/GenBank/DDBJ databases">
        <title>Draft genome of xy-202 and genomic insight in genome of the genus Peptostreptococcus.</title>
        <authorList>
            <person name="Zhang Z."/>
        </authorList>
    </citation>
    <scope>NUCLEOTIDE SEQUENCE [LARGE SCALE GENOMIC DNA]</scope>
    <source>
        <strain evidence="4 5">DSM 27025</strain>
    </source>
</reference>
<name>A0ABR6TKU2_9FIRM</name>
<proteinExistence type="predicted"/>
<sequence>MSFLKTNAKIIVPVGILVGVLAIGSGVLGYQINSDKIANNVIVADVDLSKLTKEQATIKLNKNEKFKKIILKHRKLKWDVDPGSLNLKIDFDKTVEDAYMVNRNGSIFSNMYKTMKADFGSKSIIPLVMTYDKDKLNKKLIDIKAELDSPVKNATMEYKDEKTVVVPDEPGRTMNVLDSAKKVDTSLKKDKFTIDLAVKLKEAKFKVVDLKGIDSLLASYSTSFGGMQGRDYNIKKSAEDSGGIVLKPGDEFSFNGLTGDKTIANGYKYAPVIESGKLVLGCGGGVCQTSSTIFNTALLSGMEITNRRNHTIPSDYVSLGRDATVYDGNPGQDFKFKNPFKNNIYLKNFVYEGKVYSQIYGSKKDMQNIEISTQMLGSRGAGSKTIQDPTLPAGRKVIEKYSRPGYTVVTYRIYKDKSGKTIKTEKIGISSYPAQMGIVRVGSKPAAPKPKAVPSTPRVVPQQTPPPSSQAQGQ</sequence>
<comment type="caution">
    <text evidence="4">The sequence shown here is derived from an EMBL/GenBank/DDBJ whole genome shotgun (WGS) entry which is preliminary data.</text>
</comment>
<protein>
    <submittedName>
        <fullName evidence="4">Vanomycin resistance protein VanB</fullName>
    </submittedName>
</protein>
<dbReference type="Pfam" id="PF12229">
    <property type="entry name" value="PG_binding_4"/>
    <property type="match status" value="1"/>
</dbReference>
<dbReference type="InterPro" id="IPR007391">
    <property type="entry name" value="Vancomycin_resist_VanW"/>
</dbReference>